<dbReference type="AlphaFoldDB" id="A0A7X9P2H4"/>
<evidence type="ECO:0000259" key="1">
    <source>
        <dbReference type="Pfam" id="PF03781"/>
    </source>
</evidence>
<feature type="domain" description="Sulfatase-modifying factor enzyme-like" evidence="1">
    <location>
        <begin position="33"/>
        <end position="275"/>
    </location>
</feature>
<proteinExistence type="predicted"/>
<dbReference type="SUPFAM" id="SSF56436">
    <property type="entry name" value="C-type lectin-like"/>
    <property type="match status" value="1"/>
</dbReference>
<gene>
    <name evidence="2" type="ORF">HHU12_09610</name>
</gene>
<dbReference type="Proteomes" id="UP000576082">
    <property type="component" value="Unassembled WGS sequence"/>
</dbReference>
<dbReference type="PANTHER" id="PTHR23150:SF19">
    <property type="entry name" value="FORMYLGLYCINE-GENERATING ENZYME"/>
    <property type="match status" value="1"/>
</dbReference>
<dbReference type="GO" id="GO:0120147">
    <property type="term" value="F:formylglycine-generating oxidase activity"/>
    <property type="evidence" value="ECO:0007669"/>
    <property type="project" value="TreeGrafter"/>
</dbReference>
<evidence type="ECO:0000313" key="3">
    <source>
        <dbReference type="Proteomes" id="UP000576082"/>
    </source>
</evidence>
<dbReference type="InterPro" id="IPR042095">
    <property type="entry name" value="SUMF_sf"/>
</dbReference>
<reference evidence="2 3" key="1">
    <citation type="submission" date="2020-04" db="EMBL/GenBank/DDBJ databases">
        <title>Flammeovirga sp. SR4, a novel species isolated from seawater.</title>
        <authorList>
            <person name="Wang X."/>
        </authorList>
    </citation>
    <scope>NUCLEOTIDE SEQUENCE [LARGE SCALE GENOMIC DNA]</scope>
    <source>
        <strain evidence="2 3">ATCC 23126</strain>
    </source>
</reference>
<sequence length="277" mass="31613">MKAILIQPNKLTITLIALLFISCQPKPKTDKVDWVFVEGGTFEQGKNQIVISPKGDTIRGFASRHRFVEISDFYISKYEITVGQFREFCESTGREMPEPPIENAYGQKVYYKWKKDNPMLATWDEANDFAHWAGGRLPTEAEWEYAAKGGQKSKGYIYSGSNNQLEIGWVGENSDSTFHKVGLLKPNELGIYDMTGNVTEWVFDWYNPEKDSLVSRINPQGPPDGEDKISKGISWFYNALDENGKPLQQGFHMPEIRYQSPINTRNDGFGFRIAKDK</sequence>
<comment type="caution">
    <text evidence="2">The sequence shown here is derived from an EMBL/GenBank/DDBJ whole genome shotgun (WGS) entry which is preliminary data.</text>
</comment>
<dbReference type="PROSITE" id="PS51257">
    <property type="entry name" value="PROKAR_LIPOPROTEIN"/>
    <property type="match status" value="1"/>
</dbReference>
<dbReference type="Gene3D" id="3.90.1580.10">
    <property type="entry name" value="paralog of FGE (formylglycine-generating enzyme)"/>
    <property type="match status" value="1"/>
</dbReference>
<accession>A0A7X9P2H4</accession>
<dbReference type="RefSeq" id="WP_169656526.1">
    <property type="nucleotide sequence ID" value="NZ_JABANE010000021.1"/>
</dbReference>
<name>A0A7X9P2H4_9BACT</name>
<dbReference type="EMBL" id="JABANE010000021">
    <property type="protein sequence ID" value="NME68215.1"/>
    <property type="molecule type" value="Genomic_DNA"/>
</dbReference>
<dbReference type="Pfam" id="PF03781">
    <property type="entry name" value="FGE-sulfatase"/>
    <property type="match status" value="1"/>
</dbReference>
<dbReference type="InterPro" id="IPR005532">
    <property type="entry name" value="SUMF_dom"/>
</dbReference>
<dbReference type="InterPro" id="IPR016187">
    <property type="entry name" value="CTDL_fold"/>
</dbReference>
<protein>
    <submittedName>
        <fullName evidence="2">Formylglycine-generating enzyme family protein</fullName>
    </submittedName>
</protein>
<evidence type="ECO:0000313" key="2">
    <source>
        <dbReference type="EMBL" id="NME68215.1"/>
    </source>
</evidence>
<dbReference type="InterPro" id="IPR051043">
    <property type="entry name" value="Sulfatase_Mod_Factor_Kinase"/>
</dbReference>
<keyword evidence="3" id="KW-1185">Reference proteome</keyword>
<organism evidence="2 3">
    <name type="scientific">Flammeovirga aprica JL-4</name>
    <dbReference type="NCBI Taxonomy" id="694437"/>
    <lineage>
        <taxon>Bacteria</taxon>
        <taxon>Pseudomonadati</taxon>
        <taxon>Bacteroidota</taxon>
        <taxon>Cytophagia</taxon>
        <taxon>Cytophagales</taxon>
        <taxon>Flammeovirgaceae</taxon>
        <taxon>Flammeovirga</taxon>
    </lineage>
</organism>
<dbReference type="PANTHER" id="PTHR23150">
    <property type="entry name" value="SULFATASE MODIFYING FACTOR 1, 2"/>
    <property type="match status" value="1"/>
</dbReference>